<protein>
    <recommendedName>
        <fullName evidence="1">non-specific serine/threonine protein kinase</fullName>
        <ecNumber evidence="1">2.7.11.1</ecNumber>
    </recommendedName>
</protein>
<reference evidence="13" key="1">
    <citation type="submission" date="2023-02" db="EMBL/GenBank/DDBJ databases">
        <title>Genome of toxic invasive species Heracleum sosnowskyi carries increased number of genes despite the absence of recent whole-genome duplications.</title>
        <authorList>
            <person name="Schelkunov M."/>
            <person name="Shtratnikova V."/>
            <person name="Makarenko M."/>
            <person name="Klepikova A."/>
            <person name="Omelchenko D."/>
            <person name="Novikova G."/>
            <person name="Obukhova E."/>
            <person name="Bogdanov V."/>
            <person name="Penin A."/>
            <person name="Logacheva M."/>
        </authorList>
    </citation>
    <scope>NUCLEOTIDE SEQUENCE</scope>
    <source>
        <strain evidence="13">Hsosn_3</strain>
        <tissue evidence="13">Leaf</tissue>
    </source>
</reference>
<evidence type="ECO:0000256" key="3">
    <source>
        <dbReference type="ARBA" id="ARBA00022679"/>
    </source>
</evidence>
<evidence type="ECO:0000313" key="14">
    <source>
        <dbReference type="Proteomes" id="UP001237642"/>
    </source>
</evidence>
<dbReference type="EMBL" id="JAUIZM010000004">
    <property type="protein sequence ID" value="KAK1387768.1"/>
    <property type="molecule type" value="Genomic_DNA"/>
</dbReference>
<dbReference type="Proteomes" id="UP001237642">
    <property type="component" value="Unassembled WGS sequence"/>
</dbReference>
<evidence type="ECO:0000259" key="12">
    <source>
        <dbReference type="PROSITE" id="PS50011"/>
    </source>
</evidence>
<dbReference type="SMART" id="SM00220">
    <property type="entry name" value="S_TKc"/>
    <property type="match status" value="1"/>
</dbReference>
<keyword evidence="5" id="KW-0547">Nucleotide-binding</keyword>
<keyword evidence="7" id="KW-0067">ATP-binding</keyword>
<dbReference type="EC" id="2.7.11.1" evidence="1"/>
<dbReference type="Gene3D" id="2.160.10.10">
    <property type="entry name" value="Hexapeptide repeat proteins"/>
    <property type="match status" value="1"/>
</dbReference>
<keyword evidence="2" id="KW-0723">Serine/threonine-protein kinase</keyword>
<dbReference type="InterPro" id="IPR000719">
    <property type="entry name" value="Prot_kinase_dom"/>
</dbReference>
<evidence type="ECO:0000256" key="6">
    <source>
        <dbReference type="ARBA" id="ARBA00022777"/>
    </source>
</evidence>
<keyword evidence="14" id="KW-1185">Reference proteome</keyword>
<dbReference type="Pfam" id="PF25247">
    <property type="entry name" value="LbH_GLGC"/>
    <property type="match status" value="1"/>
</dbReference>
<dbReference type="GO" id="GO:0005886">
    <property type="term" value="C:plasma membrane"/>
    <property type="evidence" value="ECO:0007669"/>
    <property type="project" value="TreeGrafter"/>
</dbReference>
<evidence type="ECO:0000313" key="13">
    <source>
        <dbReference type="EMBL" id="KAK1387768.1"/>
    </source>
</evidence>
<dbReference type="InterPro" id="IPR001245">
    <property type="entry name" value="Ser-Thr/Tyr_kinase_cat_dom"/>
</dbReference>
<proteinExistence type="predicted"/>
<evidence type="ECO:0000256" key="10">
    <source>
        <dbReference type="ARBA" id="ARBA00047899"/>
    </source>
</evidence>
<dbReference type="PROSITE" id="PS00108">
    <property type="entry name" value="PROTEIN_KINASE_ST"/>
    <property type="match status" value="1"/>
</dbReference>
<keyword evidence="6 13" id="KW-0418">Kinase</keyword>
<name>A0AAD8MY01_9APIA</name>
<organism evidence="13 14">
    <name type="scientific">Heracleum sosnowskyi</name>
    <dbReference type="NCBI Taxonomy" id="360622"/>
    <lineage>
        <taxon>Eukaryota</taxon>
        <taxon>Viridiplantae</taxon>
        <taxon>Streptophyta</taxon>
        <taxon>Embryophyta</taxon>
        <taxon>Tracheophyta</taxon>
        <taxon>Spermatophyta</taxon>
        <taxon>Magnoliopsida</taxon>
        <taxon>eudicotyledons</taxon>
        <taxon>Gunneridae</taxon>
        <taxon>Pentapetalae</taxon>
        <taxon>asterids</taxon>
        <taxon>campanulids</taxon>
        <taxon>Apiales</taxon>
        <taxon>Apiaceae</taxon>
        <taxon>Apioideae</taxon>
        <taxon>apioid superclade</taxon>
        <taxon>Tordylieae</taxon>
        <taxon>Tordyliinae</taxon>
        <taxon>Heracleum</taxon>
    </lineage>
</organism>
<evidence type="ECO:0000256" key="2">
    <source>
        <dbReference type="ARBA" id="ARBA00022527"/>
    </source>
</evidence>
<evidence type="ECO:0000256" key="7">
    <source>
        <dbReference type="ARBA" id="ARBA00022840"/>
    </source>
</evidence>
<dbReference type="Pfam" id="PF07714">
    <property type="entry name" value="PK_Tyr_Ser-Thr"/>
    <property type="match status" value="1"/>
</dbReference>
<comment type="catalytic activity">
    <reaction evidence="10">
        <text>L-threonyl-[protein] + ATP = O-phospho-L-threonyl-[protein] + ADP + H(+)</text>
        <dbReference type="Rhea" id="RHEA:46608"/>
        <dbReference type="Rhea" id="RHEA-COMP:11060"/>
        <dbReference type="Rhea" id="RHEA-COMP:11605"/>
        <dbReference type="ChEBI" id="CHEBI:15378"/>
        <dbReference type="ChEBI" id="CHEBI:30013"/>
        <dbReference type="ChEBI" id="CHEBI:30616"/>
        <dbReference type="ChEBI" id="CHEBI:61977"/>
        <dbReference type="ChEBI" id="CHEBI:456216"/>
        <dbReference type="EC" id="2.7.11.1"/>
    </reaction>
</comment>
<dbReference type="FunFam" id="1.10.510.10:FF:000060">
    <property type="entry name" value="G-type lectin S-receptor-like serine/threonine-protein kinase"/>
    <property type="match status" value="1"/>
</dbReference>
<keyword evidence="3" id="KW-0808">Transferase</keyword>
<evidence type="ECO:0000256" key="8">
    <source>
        <dbReference type="ARBA" id="ARBA00023157"/>
    </source>
</evidence>
<keyword evidence="9" id="KW-0325">Glycoprotein</keyword>
<dbReference type="AlphaFoldDB" id="A0AAD8MY01"/>
<evidence type="ECO:0000256" key="4">
    <source>
        <dbReference type="ARBA" id="ARBA00022729"/>
    </source>
</evidence>
<evidence type="ECO:0000256" key="9">
    <source>
        <dbReference type="ARBA" id="ARBA00023180"/>
    </source>
</evidence>
<evidence type="ECO:0000256" key="5">
    <source>
        <dbReference type="ARBA" id="ARBA00022741"/>
    </source>
</evidence>
<keyword evidence="4" id="KW-0732">Signal</keyword>
<comment type="catalytic activity">
    <reaction evidence="11">
        <text>L-seryl-[protein] + ATP = O-phospho-L-seryl-[protein] + ADP + H(+)</text>
        <dbReference type="Rhea" id="RHEA:17989"/>
        <dbReference type="Rhea" id="RHEA-COMP:9863"/>
        <dbReference type="Rhea" id="RHEA-COMP:11604"/>
        <dbReference type="ChEBI" id="CHEBI:15378"/>
        <dbReference type="ChEBI" id="CHEBI:29999"/>
        <dbReference type="ChEBI" id="CHEBI:30616"/>
        <dbReference type="ChEBI" id="CHEBI:83421"/>
        <dbReference type="ChEBI" id="CHEBI:456216"/>
        <dbReference type="EC" id="2.7.11.1"/>
    </reaction>
</comment>
<dbReference type="PANTHER" id="PTHR27002:SF851">
    <property type="entry name" value="G-TYPE LECTIN S-RECEPTOR-LIKE SERINE_THREONINE-PROTEIN KINASE SD1-1"/>
    <property type="match status" value="1"/>
</dbReference>
<gene>
    <name evidence="13" type="ORF">POM88_015946</name>
</gene>
<dbReference type="PANTHER" id="PTHR27002">
    <property type="entry name" value="RECEPTOR-LIKE SERINE/THREONINE-PROTEIN KINASE SD1-8"/>
    <property type="match status" value="1"/>
</dbReference>
<dbReference type="Gene3D" id="1.10.510.10">
    <property type="entry name" value="Transferase(Phosphotransferase) domain 1"/>
    <property type="match status" value="1"/>
</dbReference>
<keyword evidence="8" id="KW-1015">Disulfide bond</keyword>
<feature type="domain" description="Protein kinase" evidence="12">
    <location>
        <begin position="1"/>
        <end position="231"/>
    </location>
</feature>
<dbReference type="GO" id="GO:0004674">
    <property type="term" value="F:protein serine/threonine kinase activity"/>
    <property type="evidence" value="ECO:0007669"/>
    <property type="project" value="UniProtKB-KW"/>
</dbReference>
<evidence type="ECO:0000256" key="11">
    <source>
        <dbReference type="ARBA" id="ARBA00048679"/>
    </source>
</evidence>
<dbReference type="GO" id="GO:0005524">
    <property type="term" value="F:ATP binding"/>
    <property type="evidence" value="ECO:0007669"/>
    <property type="project" value="UniProtKB-KW"/>
</dbReference>
<dbReference type="PROSITE" id="PS50011">
    <property type="entry name" value="PROTEIN_KINASE_DOM"/>
    <property type="match status" value="1"/>
</dbReference>
<reference evidence="13" key="2">
    <citation type="submission" date="2023-05" db="EMBL/GenBank/DDBJ databases">
        <authorList>
            <person name="Schelkunov M.I."/>
        </authorList>
    </citation>
    <scope>NUCLEOTIDE SEQUENCE</scope>
    <source>
        <strain evidence="13">Hsosn_3</strain>
        <tissue evidence="13">Leaf</tissue>
    </source>
</reference>
<keyword evidence="13" id="KW-0675">Receptor</keyword>
<dbReference type="InterPro" id="IPR011009">
    <property type="entry name" value="Kinase-like_dom_sf"/>
</dbReference>
<evidence type="ECO:0000256" key="1">
    <source>
        <dbReference type="ARBA" id="ARBA00012513"/>
    </source>
</evidence>
<accession>A0AAD8MY01</accession>
<dbReference type="InterPro" id="IPR008271">
    <property type="entry name" value="Ser/Thr_kinase_AS"/>
</dbReference>
<comment type="caution">
    <text evidence="13">The sequence shown here is derived from an EMBL/GenBank/DDBJ whole genome shotgun (WGS) entry which is preliminary data.</text>
</comment>
<dbReference type="SUPFAM" id="SSF56112">
    <property type="entry name" value="Protein kinase-like (PK-like)"/>
    <property type="match status" value="1"/>
</dbReference>
<sequence length="328" mass="36579">MLQQILVLDPGPGHQGVWSWVTSQVTVGTNEETVRPLDWPIRFKIINGIARGILYLHQNSSPRVIHRDLKASNILLDSEMNPKFSDFGLARILGESESELSTMRIVGTYGYMSPEYAMHGTFSVKSDVYSFGVLVLEIISGMNCSMFDHGFYHLNNLPSHAWRLFQGDKCLELLDKAITRSCDQSEVSRAIQVALLCVQSRPQDRPSMSMVVSMLTSDVKLPQPKQSNIFIEESDSYVNNVSQISPPTTTVFIPRMPVALHIDIGIRLNMGKWYGEFITDKNAKIGKNVVIANSKGIQEVDRASEGFYIRSGIIVVLKNSTIADGLVI</sequence>